<dbReference type="InterPro" id="IPR004331">
    <property type="entry name" value="SPX_dom"/>
</dbReference>
<organism evidence="8 9">
    <name type="scientific">Cylindrotheca closterium</name>
    <dbReference type="NCBI Taxonomy" id="2856"/>
    <lineage>
        <taxon>Eukaryota</taxon>
        <taxon>Sar</taxon>
        <taxon>Stramenopiles</taxon>
        <taxon>Ochrophyta</taxon>
        <taxon>Bacillariophyta</taxon>
        <taxon>Bacillariophyceae</taxon>
        <taxon>Bacillariophycidae</taxon>
        <taxon>Bacillariales</taxon>
        <taxon>Bacillariaceae</taxon>
        <taxon>Cylindrotheca</taxon>
    </lineage>
</organism>
<evidence type="ECO:0000259" key="7">
    <source>
        <dbReference type="PROSITE" id="PS51382"/>
    </source>
</evidence>
<feature type="region of interest" description="Disordered" evidence="5">
    <location>
        <begin position="32"/>
        <end position="58"/>
    </location>
</feature>
<evidence type="ECO:0000259" key="6">
    <source>
        <dbReference type="PROSITE" id="PS50011"/>
    </source>
</evidence>
<protein>
    <recommendedName>
        <fullName evidence="10">Protein kinase domain-containing protein</fullName>
    </recommendedName>
</protein>
<dbReference type="Gene3D" id="3.30.200.20">
    <property type="entry name" value="Phosphorylase Kinase, domain 1"/>
    <property type="match status" value="1"/>
</dbReference>
<evidence type="ECO:0000256" key="1">
    <source>
        <dbReference type="ARBA" id="ARBA00022679"/>
    </source>
</evidence>
<dbReference type="PROSITE" id="PS51382">
    <property type="entry name" value="SPX"/>
    <property type="match status" value="1"/>
</dbReference>
<dbReference type="CDD" id="cd14447">
    <property type="entry name" value="SPX"/>
    <property type="match status" value="1"/>
</dbReference>
<keyword evidence="9" id="KW-1185">Reference proteome</keyword>
<feature type="domain" description="SPX" evidence="7">
    <location>
        <begin position="1"/>
        <end position="167"/>
    </location>
</feature>
<dbReference type="InterPro" id="IPR011009">
    <property type="entry name" value="Kinase-like_dom_sf"/>
</dbReference>
<gene>
    <name evidence="8" type="ORF">CYCCA115_LOCUS9730</name>
</gene>
<dbReference type="Pfam" id="PF03105">
    <property type="entry name" value="SPX"/>
    <property type="match status" value="1"/>
</dbReference>
<evidence type="ECO:0000313" key="9">
    <source>
        <dbReference type="Proteomes" id="UP001295423"/>
    </source>
</evidence>
<accession>A0AAD2CW31</accession>
<dbReference type="Pfam" id="PF00069">
    <property type="entry name" value="Pkinase"/>
    <property type="match status" value="1"/>
</dbReference>
<keyword evidence="4" id="KW-0067">ATP-binding</keyword>
<proteinExistence type="predicted"/>
<dbReference type="SUPFAM" id="SSF56112">
    <property type="entry name" value="Protein kinase-like (PK-like)"/>
    <property type="match status" value="1"/>
</dbReference>
<name>A0AAD2CW31_9STRA</name>
<evidence type="ECO:0000256" key="4">
    <source>
        <dbReference type="ARBA" id="ARBA00022840"/>
    </source>
</evidence>
<evidence type="ECO:0008006" key="10">
    <source>
        <dbReference type="Google" id="ProtNLM"/>
    </source>
</evidence>
<keyword evidence="1" id="KW-0808">Transferase</keyword>
<dbReference type="GO" id="GO:0005524">
    <property type="term" value="F:ATP binding"/>
    <property type="evidence" value="ECO:0007669"/>
    <property type="project" value="UniProtKB-KW"/>
</dbReference>
<dbReference type="InterPro" id="IPR051681">
    <property type="entry name" value="Ser/Thr_Kinases-Pseudokinases"/>
</dbReference>
<dbReference type="GO" id="GO:0004674">
    <property type="term" value="F:protein serine/threonine kinase activity"/>
    <property type="evidence" value="ECO:0007669"/>
    <property type="project" value="TreeGrafter"/>
</dbReference>
<dbReference type="EMBL" id="CAKOGP040001446">
    <property type="protein sequence ID" value="CAJ1945586.1"/>
    <property type="molecule type" value="Genomic_DNA"/>
</dbReference>
<evidence type="ECO:0000256" key="2">
    <source>
        <dbReference type="ARBA" id="ARBA00022741"/>
    </source>
</evidence>
<evidence type="ECO:0000256" key="5">
    <source>
        <dbReference type="SAM" id="MobiDB-lite"/>
    </source>
</evidence>
<dbReference type="PANTHER" id="PTHR44329:SF288">
    <property type="entry name" value="MITOGEN-ACTIVATED PROTEIN KINASE KINASE KINASE 20"/>
    <property type="match status" value="1"/>
</dbReference>
<reference evidence="8" key="1">
    <citation type="submission" date="2023-08" db="EMBL/GenBank/DDBJ databases">
        <authorList>
            <person name="Audoor S."/>
            <person name="Bilcke G."/>
        </authorList>
    </citation>
    <scope>NUCLEOTIDE SEQUENCE</scope>
</reference>
<dbReference type="Proteomes" id="UP001295423">
    <property type="component" value="Unassembled WGS sequence"/>
</dbReference>
<dbReference type="Gene3D" id="1.10.510.10">
    <property type="entry name" value="Transferase(Phosphotransferase) domain 1"/>
    <property type="match status" value="1"/>
</dbReference>
<keyword evidence="3" id="KW-0418">Kinase</keyword>
<dbReference type="SMART" id="SM00220">
    <property type="entry name" value="S_TKc"/>
    <property type="match status" value="1"/>
</dbReference>
<comment type="caution">
    <text evidence="8">The sequence shown here is derived from an EMBL/GenBank/DDBJ whole genome shotgun (WGS) entry which is preliminary data.</text>
</comment>
<dbReference type="InterPro" id="IPR000719">
    <property type="entry name" value="Prot_kinase_dom"/>
</dbReference>
<keyword evidence="2" id="KW-0547">Nucleotide-binding</keyword>
<evidence type="ECO:0000313" key="8">
    <source>
        <dbReference type="EMBL" id="CAJ1945586.1"/>
    </source>
</evidence>
<feature type="domain" description="Protein kinase" evidence="6">
    <location>
        <begin position="257"/>
        <end position="567"/>
    </location>
</feature>
<evidence type="ECO:0000256" key="3">
    <source>
        <dbReference type="ARBA" id="ARBA00022777"/>
    </source>
</evidence>
<dbReference type="AlphaFoldDB" id="A0AAD2CW31"/>
<sequence length="572" mass="65541">MKFGKELSQTIEEHHPAWKEFAVDYKGLKKTLPKTQPDHPPVVSLEERSDSPHLSVVSDSEKAGDYSDFWEVFERSQQGLDSFYRHKESWAQLKHATLLTDMAKLRSSENVTTSMVSVQEMKEHLLDFRNEVELVREFLQVNKMAFSKILKKYDKRTFSNVRKSKLVSIMEDQIYLDGAAMDDYLVNINGMIQQLDALLEHKNPTAGQKRKLHDQVLTTTLVEQKAHRALEALEGLSPFFASHTPRLLPSLEREEIDIAGELLGQGKFCSVYEIQKIQLAAHETDEARLLLQQQCLEEREEGYARYAIKQINEHLKPSSKIDGAVDLAIEAKYLSCISHPNIINLVATPTGSTSYFLVLDRLSASLDHCIYKEWQPLVSKLEGKFGVGKITHKHQLAYLWQARLKAMHDVAKGMAHLHEHSIIHRDIKPQNIGMDSKGNAVIFDFGLVKELLPKEKIADNEFKATGRTGTRKYMAPEVVLYKPYGTPVDVYSFAITFWETMTMKSPFDNMSVIQLNSFVLEKEKRPTIPRAWTHELSEMLKRAWAAEPSKRPTSKEICQMIDAEIRFVERTK</sequence>
<dbReference type="PANTHER" id="PTHR44329">
    <property type="entry name" value="SERINE/THREONINE-PROTEIN KINASE TNNI3K-RELATED"/>
    <property type="match status" value="1"/>
</dbReference>
<dbReference type="PROSITE" id="PS50011">
    <property type="entry name" value="PROTEIN_KINASE_DOM"/>
    <property type="match status" value="1"/>
</dbReference>